<evidence type="ECO:0000313" key="3">
    <source>
        <dbReference type="Proteomes" id="UP001235939"/>
    </source>
</evidence>
<dbReference type="Proteomes" id="UP001235939">
    <property type="component" value="Chromosome 09"/>
</dbReference>
<accession>A0ABY6KU40</accession>
<evidence type="ECO:0000313" key="2">
    <source>
        <dbReference type="EMBL" id="UYV71686.1"/>
    </source>
</evidence>
<reference evidence="2 3" key="1">
    <citation type="submission" date="2022-01" db="EMBL/GenBank/DDBJ databases">
        <title>A chromosomal length assembly of Cordylochernes scorpioides.</title>
        <authorList>
            <person name="Zeh D."/>
            <person name="Zeh J."/>
        </authorList>
    </citation>
    <scope>NUCLEOTIDE SEQUENCE [LARGE SCALE GENOMIC DNA]</scope>
    <source>
        <strain evidence="2">IN4F17</strain>
        <tissue evidence="2">Whole Body</tissue>
    </source>
</reference>
<dbReference type="EMBL" id="CP092871">
    <property type="protein sequence ID" value="UYV71686.1"/>
    <property type="molecule type" value="Genomic_DNA"/>
</dbReference>
<protein>
    <submittedName>
        <fullName evidence="2">SGSM3</fullName>
    </submittedName>
</protein>
<gene>
    <name evidence="2" type="ORF">LAZ67_9000043</name>
</gene>
<feature type="region of interest" description="Disordered" evidence="1">
    <location>
        <begin position="1"/>
        <end position="21"/>
    </location>
</feature>
<organism evidence="2 3">
    <name type="scientific">Cordylochernes scorpioides</name>
    <dbReference type="NCBI Taxonomy" id="51811"/>
    <lineage>
        <taxon>Eukaryota</taxon>
        <taxon>Metazoa</taxon>
        <taxon>Ecdysozoa</taxon>
        <taxon>Arthropoda</taxon>
        <taxon>Chelicerata</taxon>
        <taxon>Arachnida</taxon>
        <taxon>Pseudoscorpiones</taxon>
        <taxon>Cheliferoidea</taxon>
        <taxon>Chernetidae</taxon>
        <taxon>Cordylochernes</taxon>
    </lineage>
</organism>
<name>A0ABY6KU40_9ARAC</name>
<sequence length="112" mass="12160">MEADALAADSNMSTDAAPPYPWSGTLAEESTLSDISNSAQFFNALSDIPGDIDDIEDLLEMAFHSALTTVMIDTQRRKHLAYLMADQGALLNPENTKNLPKQASFCCYRDGG</sequence>
<evidence type="ECO:0000256" key="1">
    <source>
        <dbReference type="SAM" id="MobiDB-lite"/>
    </source>
</evidence>
<keyword evidence="3" id="KW-1185">Reference proteome</keyword>
<proteinExistence type="predicted"/>